<sequence>MKLIITGATGFVGSEVVRQALRSNQISSVIAVARKPVESGAGIDTSKLKSVIIKDYADYPEEVKKEFAGADACIWTVAITPTKSKTYPWDEVKRVCQHSTIAGMRAIHEAGPNKPFRFLYVSGVTAERDQTKKPGWLPEYTLMRGETETQVLTFAAEHGYEAAAAKPGLISSNQTVARSILGTFMRVTGAFPNVKVEEIAAAMLQQAVNGFEKEPLENADLVRIGQAALKDQESRAN</sequence>
<gene>
    <name evidence="2" type="ORF">BKA67DRAFT_532110</name>
</gene>
<evidence type="ECO:0000313" key="2">
    <source>
        <dbReference type="EMBL" id="KAH6656867.1"/>
    </source>
</evidence>
<dbReference type="Proteomes" id="UP000758603">
    <property type="component" value="Unassembled WGS sequence"/>
</dbReference>
<organism evidence="2 3">
    <name type="scientific">Truncatella angustata</name>
    <dbReference type="NCBI Taxonomy" id="152316"/>
    <lineage>
        <taxon>Eukaryota</taxon>
        <taxon>Fungi</taxon>
        <taxon>Dikarya</taxon>
        <taxon>Ascomycota</taxon>
        <taxon>Pezizomycotina</taxon>
        <taxon>Sordariomycetes</taxon>
        <taxon>Xylariomycetidae</taxon>
        <taxon>Amphisphaeriales</taxon>
        <taxon>Sporocadaceae</taxon>
        <taxon>Truncatella</taxon>
    </lineage>
</organism>
<dbReference type="Gene3D" id="3.40.50.720">
    <property type="entry name" value="NAD(P)-binding Rossmann-like Domain"/>
    <property type="match status" value="1"/>
</dbReference>
<feature type="domain" description="NAD(P)-binding" evidence="1">
    <location>
        <begin position="7"/>
        <end position="140"/>
    </location>
</feature>
<evidence type="ECO:0000313" key="3">
    <source>
        <dbReference type="Proteomes" id="UP000758603"/>
    </source>
</evidence>
<name>A0A9P8ZZ61_9PEZI</name>
<dbReference type="SUPFAM" id="SSF51735">
    <property type="entry name" value="NAD(P)-binding Rossmann-fold domains"/>
    <property type="match status" value="1"/>
</dbReference>
<keyword evidence="3" id="KW-1185">Reference proteome</keyword>
<reference evidence="2" key="1">
    <citation type="journal article" date="2021" name="Nat. Commun.">
        <title>Genetic determinants of endophytism in the Arabidopsis root mycobiome.</title>
        <authorList>
            <person name="Mesny F."/>
            <person name="Miyauchi S."/>
            <person name="Thiergart T."/>
            <person name="Pickel B."/>
            <person name="Atanasova L."/>
            <person name="Karlsson M."/>
            <person name="Huettel B."/>
            <person name="Barry K.W."/>
            <person name="Haridas S."/>
            <person name="Chen C."/>
            <person name="Bauer D."/>
            <person name="Andreopoulos W."/>
            <person name="Pangilinan J."/>
            <person name="LaButti K."/>
            <person name="Riley R."/>
            <person name="Lipzen A."/>
            <person name="Clum A."/>
            <person name="Drula E."/>
            <person name="Henrissat B."/>
            <person name="Kohler A."/>
            <person name="Grigoriev I.V."/>
            <person name="Martin F.M."/>
            <person name="Hacquard S."/>
        </authorList>
    </citation>
    <scope>NUCLEOTIDE SEQUENCE</scope>
    <source>
        <strain evidence="2">MPI-SDFR-AT-0073</strain>
    </source>
</reference>
<dbReference type="PANTHER" id="PTHR14097">
    <property type="entry name" value="OXIDOREDUCTASE HTATIP2"/>
    <property type="match status" value="1"/>
</dbReference>
<accession>A0A9P8ZZ61</accession>
<dbReference type="PANTHER" id="PTHR14097:SF9">
    <property type="entry name" value="EPIMERASE, PUTATIVE (AFU_ORTHOLOGUE AFUA_8G07320)-RELATED"/>
    <property type="match status" value="1"/>
</dbReference>
<dbReference type="InterPro" id="IPR036291">
    <property type="entry name" value="NAD(P)-bd_dom_sf"/>
</dbReference>
<dbReference type="AlphaFoldDB" id="A0A9P8ZZ61"/>
<dbReference type="OrthoDB" id="3535423at2759"/>
<proteinExistence type="predicted"/>
<dbReference type="InterPro" id="IPR016040">
    <property type="entry name" value="NAD(P)-bd_dom"/>
</dbReference>
<comment type="caution">
    <text evidence="2">The sequence shown here is derived from an EMBL/GenBank/DDBJ whole genome shotgun (WGS) entry which is preliminary data.</text>
</comment>
<dbReference type="EMBL" id="JAGPXC010000002">
    <property type="protein sequence ID" value="KAH6656867.1"/>
    <property type="molecule type" value="Genomic_DNA"/>
</dbReference>
<dbReference type="GeneID" id="70128376"/>
<evidence type="ECO:0000259" key="1">
    <source>
        <dbReference type="Pfam" id="PF13460"/>
    </source>
</evidence>
<dbReference type="Pfam" id="PF13460">
    <property type="entry name" value="NAD_binding_10"/>
    <property type="match status" value="1"/>
</dbReference>
<dbReference type="RefSeq" id="XP_045961101.1">
    <property type="nucleotide sequence ID" value="XM_046099484.1"/>
</dbReference>
<protein>
    <recommendedName>
        <fullName evidence="1">NAD(P)-binding domain-containing protein</fullName>
    </recommendedName>
</protein>